<protein>
    <recommendedName>
        <fullName evidence="3">Signal peptidase I</fullName>
        <ecNumber evidence="3">3.4.21.89</ecNumber>
    </recommendedName>
</protein>
<evidence type="ECO:0000256" key="3">
    <source>
        <dbReference type="RuleBase" id="RU362042"/>
    </source>
</evidence>
<dbReference type="NCBIfam" id="TIGR02227">
    <property type="entry name" value="sigpep_I_bact"/>
    <property type="match status" value="1"/>
</dbReference>
<dbReference type="SUPFAM" id="SSF51306">
    <property type="entry name" value="LexA/Signal peptidase"/>
    <property type="match status" value="1"/>
</dbReference>
<comment type="caution">
    <text evidence="5">The sequence shown here is derived from an EMBL/GenBank/DDBJ whole genome shotgun (WGS) entry which is preliminary data.</text>
</comment>
<keyword evidence="3" id="KW-1133">Transmembrane helix</keyword>
<evidence type="ECO:0000256" key="1">
    <source>
        <dbReference type="ARBA" id="ARBA00004401"/>
    </source>
</evidence>
<dbReference type="PRINTS" id="PR00727">
    <property type="entry name" value="LEADERPTASE"/>
</dbReference>
<comment type="catalytic activity">
    <reaction evidence="3">
        <text>Cleavage of hydrophobic, N-terminal signal or leader sequences from secreted and periplasmic proteins.</text>
        <dbReference type="EC" id="3.4.21.89"/>
    </reaction>
</comment>
<evidence type="ECO:0000313" key="5">
    <source>
        <dbReference type="EMBL" id="MBK1468513.1"/>
    </source>
</evidence>
<evidence type="ECO:0000313" key="6">
    <source>
        <dbReference type="Proteomes" id="UP000823123"/>
    </source>
</evidence>
<dbReference type="InterPro" id="IPR036286">
    <property type="entry name" value="LexA/Signal_pep-like_sf"/>
</dbReference>
<accession>A0ABS1C995</accession>
<dbReference type="EMBL" id="JACVDA010000009">
    <property type="protein sequence ID" value="MBK1468513.1"/>
    <property type="molecule type" value="Genomic_DNA"/>
</dbReference>
<dbReference type="CDD" id="cd06530">
    <property type="entry name" value="S26_SPase_I"/>
    <property type="match status" value="1"/>
</dbReference>
<proteinExistence type="inferred from homology"/>
<comment type="similarity">
    <text evidence="2 3">Belongs to the peptidase S26 family.</text>
</comment>
<keyword evidence="6" id="KW-1185">Reference proteome</keyword>
<feature type="domain" description="Peptidase S26" evidence="4">
    <location>
        <begin position="26"/>
        <end position="170"/>
    </location>
</feature>
<dbReference type="Proteomes" id="UP000823123">
    <property type="component" value="Unassembled WGS sequence"/>
</dbReference>
<name>A0ABS1C995_9FIRM</name>
<gene>
    <name evidence="5" type="primary">lepB</name>
    <name evidence="5" type="ORF">IBJ83_04175</name>
</gene>
<dbReference type="PANTHER" id="PTHR43390:SF1">
    <property type="entry name" value="CHLOROPLAST PROCESSING PEPTIDASE"/>
    <property type="match status" value="1"/>
</dbReference>
<organism evidence="5 6">
    <name type="scientific">Parvimonas parva</name>
    <dbReference type="NCBI Taxonomy" id="2769485"/>
    <lineage>
        <taxon>Bacteria</taxon>
        <taxon>Bacillati</taxon>
        <taxon>Bacillota</taxon>
        <taxon>Tissierellia</taxon>
        <taxon>Tissierellales</taxon>
        <taxon>Peptoniphilaceae</taxon>
        <taxon>Parvimonas</taxon>
    </lineage>
</organism>
<keyword evidence="3" id="KW-0812">Transmembrane</keyword>
<reference evidence="5 6" key="1">
    <citation type="submission" date="2020-09" db="EMBL/GenBank/DDBJ databases">
        <title>Parvimonas S3374 sp. nov.</title>
        <authorList>
            <person name="Buhl M."/>
        </authorList>
    </citation>
    <scope>NUCLEOTIDE SEQUENCE [LARGE SCALE GENOMIC DNA]</scope>
    <source>
        <strain evidence="5 6">S3374</strain>
    </source>
</reference>
<comment type="subcellular location">
    <subcellularLocation>
        <location evidence="1">Cell membrane</location>
        <topology evidence="1">Single-pass type II membrane protein</topology>
    </subcellularLocation>
    <subcellularLocation>
        <location evidence="3">Membrane</location>
        <topology evidence="3">Single-pass type II membrane protein</topology>
    </subcellularLocation>
</comment>
<dbReference type="InterPro" id="IPR000223">
    <property type="entry name" value="Pept_S26A_signal_pept_1"/>
</dbReference>
<dbReference type="GO" id="GO:0009003">
    <property type="term" value="F:signal peptidase activity"/>
    <property type="evidence" value="ECO:0007669"/>
    <property type="project" value="UniProtKB-EC"/>
</dbReference>
<keyword evidence="3 5" id="KW-0378">Hydrolase</keyword>
<dbReference type="Gene3D" id="2.10.109.10">
    <property type="entry name" value="Umud Fragment, subunit A"/>
    <property type="match status" value="1"/>
</dbReference>
<dbReference type="PANTHER" id="PTHR43390">
    <property type="entry name" value="SIGNAL PEPTIDASE I"/>
    <property type="match status" value="1"/>
</dbReference>
<dbReference type="Pfam" id="PF10502">
    <property type="entry name" value="Peptidase_S26"/>
    <property type="match status" value="1"/>
</dbReference>
<sequence length="178" mass="20429">MQINITKKKKKKSSKDPVIRATLKLMIKFTSILLVMAFVFTFIFGIYRVNDTSMVPNVNAGDMVLYYRLDKKFIVGDTIVYEYNGKKSLGRIVAISGDEVDIDERGFKVNNSNQYEPKIYKETLPFTEGIKFPLKLKEDEVFILADNRENAVDSRLFGAVKVKKISGKIFTLIRRRGI</sequence>
<evidence type="ECO:0000259" key="4">
    <source>
        <dbReference type="Pfam" id="PF10502"/>
    </source>
</evidence>
<keyword evidence="3" id="KW-0472">Membrane</keyword>
<dbReference type="RefSeq" id="WP_201275440.1">
    <property type="nucleotide sequence ID" value="NZ_JACVDA010000009.1"/>
</dbReference>
<keyword evidence="3" id="KW-0645">Protease</keyword>
<feature type="transmembrane region" description="Helical" evidence="3">
    <location>
        <begin position="21"/>
        <end position="47"/>
    </location>
</feature>
<dbReference type="InterPro" id="IPR019533">
    <property type="entry name" value="Peptidase_S26"/>
</dbReference>
<evidence type="ECO:0000256" key="2">
    <source>
        <dbReference type="ARBA" id="ARBA00009370"/>
    </source>
</evidence>
<dbReference type="EC" id="3.4.21.89" evidence="3"/>